<dbReference type="HOGENOM" id="CLU_009161_2_1_1"/>
<feature type="compositionally biased region" description="Acidic residues" evidence="7">
    <location>
        <begin position="550"/>
        <end position="560"/>
    </location>
</feature>
<evidence type="ECO:0000256" key="7">
    <source>
        <dbReference type="SAM" id="MobiDB-lite"/>
    </source>
</evidence>
<dbReference type="InParanoid" id="A0A0C2SYQ4"/>
<dbReference type="GO" id="GO:0000055">
    <property type="term" value="P:ribosomal large subunit export from nucleus"/>
    <property type="evidence" value="ECO:0007669"/>
    <property type="project" value="UniProtKB-UniRule"/>
</dbReference>
<keyword evidence="3 6" id="KW-0690">Ribosome biogenesis</keyword>
<feature type="region of interest" description="Disordered" evidence="7">
    <location>
        <begin position="662"/>
        <end position="729"/>
    </location>
</feature>
<dbReference type="Proteomes" id="UP000054549">
    <property type="component" value="Unassembled WGS sequence"/>
</dbReference>
<feature type="compositionally biased region" description="Basic residues" evidence="7">
    <location>
        <begin position="703"/>
        <end position="718"/>
    </location>
</feature>
<dbReference type="PANTHER" id="PTHR12730:SF0">
    <property type="entry name" value="PROTEIN SDA1 HOMOLOG"/>
    <property type="match status" value="1"/>
</dbReference>
<feature type="domain" description="SDA1 C-terminal" evidence="10">
    <location>
        <begin position="680"/>
        <end position="727"/>
    </location>
</feature>
<dbReference type="OrthoDB" id="2196187at2759"/>
<evidence type="ECO:0000256" key="5">
    <source>
        <dbReference type="ARBA" id="ARBA00023242"/>
    </source>
</evidence>
<feature type="domain" description="SDA1 middle" evidence="8">
    <location>
        <begin position="553"/>
        <end position="661"/>
    </location>
</feature>
<sequence length="729" mass="82124">MVRGALLTANLPQLQNLIKRDPAAYREEFLQQWNHYNSARHLFKLNPDDQAGNFKELVTFISQVASCYPTETADFPSQLFSLLTDNYPSLSQEIKKSLLQNLVMLRKKEVISSIDLLKYLFPLLPRTSSASLRLFIRHTILSDIVSANARHKNHRLNRAMQAMLFNMIERGMEYRVTRDMDKSSSDRTADSNSEAMWAVIVAKELWKKSVWTDSKTVAIIALGCTHPNLKVQSASMHFFIGEESDEGADDTEADTGIDVRALHHRREINKKTKSGEKKFHKQLKSARKKARPKTSAKQANFPALELLRDPQSFADKVFNLLNHHDTRFTLDHKILVMQLLSRVMSVHKVCILNFYSYAMKFLHYRQPRIPSILVALAQSVNDMTPPDAIEPVIRKLAQEFVHPGVSSEVIAAGLNSIREISARQPWAMDSSLLEDLIEYRKSKDKGVITAARGLLQLYREINPSMLKKRERGKEASMSVSRAPLPFGQSNKVAVDIEGLTLLEDHFNKLHEEEGAANDTEWDGWTVNSDSSSASDSEGWINVEDEEGDIAISGSDDDLEPTDPQAEATASSRVSTLATTKILTPADFALLNDLRIQAATRTVQMSGGSASKRKLASLEANRSHTESNLLDKNVFVTEEHILGKRKKAKADYAERLASIQSGREGRAKFGSRRGKDKEVPSSSTNREKVKNKPIMMILSSDTVRRKKKASLRDKQRKLRAHVEKMKKGAH</sequence>
<dbReference type="Pfam" id="PF21638">
    <property type="entry name" value="SDA1_C"/>
    <property type="match status" value="1"/>
</dbReference>
<name>A0A0C2SYQ4_AMAMK</name>
<evidence type="ECO:0000256" key="6">
    <source>
        <dbReference type="RuleBase" id="RU365057"/>
    </source>
</evidence>
<evidence type="ECO:0000259" key="10">
    <source>
        <dbReference type="Pfam" id="PF21638"/>
    </source>
</evidence>
<protein>
    <recommendedName>
        <fullName evidence="6">Protein SDA1</fullName>
    </recommendedName>
</protein>
<evidence type="ECO:0000256" key="2">
    <source>
        <dbReference type="ARBA" id="ARBA00022448"/>
    </source>
</evidence>
<feature type="compositionally biased region" description="Basic and acidic residues" evidence="7">
    <location>
        <begin position="719"/>
        <end position="729"/>
    </location>
</feature>
<comment type="function">
    <text evidence="6">Required for 60S pre-ribosomal subunits export to the cytoplasm.</text>
</comment>
<dbReference type="PANTHER" id="PTHR12730">
    <property type="entry name" value="HSDA/SDA1-RELATED"/>
    <property type="match status" value="1"/>
</dbReference>
<evidence type="ECO:0000259" key="8">
    <source>
        <dbReference type="Pfam" id="PF05285"/>
    </source>
</evidence>
<proteinExistence type="inferred from homology"/>
<evidence type="ECO:0000313" key="11">
    <source>
        <dbReference type="EMBL" id="KIL68655.1"/>
    </source>
</evidence>
<feature type="region of interest" description="Disordered" evidence="7">
    <location>
        <begin position="550"/>
        <end position="571"/>
    </location>
</feature>
<dbReference type="Pfam" id="PF05285">
    <property type="entry name" value="SDA1_dom"/>
    <property type="match status" value="1"/>
</dbReference>
<keyword evidence="4 6" id="KW-0653">Protein transport</keyword>
<feature type="region of interest" description="Disordered" evidence="7">
    <location>
        <begin position="271"/>
        <end position="294"/>
    </location>
</feature>
<dbReference type="GO" id="GO:0005730">
    <property type="term" value="C:nucleolus"/>
    <property type="evidence" value="ECO:0007669"/>
    <property type="project" value="UniProtKB-SubCell"/>
</dbReference>
<keyword evidence="12" id="KW-1185">Reference proteome</keyword>
<dbReference type="GO" id="GO:0015031">
    <property type="term" value="P:protein transport"/>
    <property type="evidence" value="ECO:0007669"/>
    <property type="project" value="UniProtKB-KW"/>
</dbReference>
<dbReference type="InterPro" id="IPR048292">
    <property type="entry name" value="SDA1_C"/>
</dbReference>
<dbReference type="InterPro" id="IPR027312">
    <property type="entry name" value="Sda1"/>
</dbReference>
<evidence type="ECO:0000256" key="4">
    <source>
        <dbReference type="ARBA" id="ARBA00022927"/>
    </source>
</evidence>
<gene>
    <name evidence="11" type="ORF">M378DRAFT_120982</name>
</gene>
<organism evidence="11 12">
    <name type="scientific">Amanita muscaria (strain Koide BX008)</name>
    <dbReference type="NCBI Taxonomy" id="946122"/>
    <lineage>
        <taxon>Eukaryota</taxon>
        <taxon>Fungi</taxon>
        <taxon>Dikarya</taxon>
        <taxon>Basidiomycota</taxon>
        <taxon>Agaricomycotina</taxon>
        <taxon>Agaricomycetes</taxon>
        <taxon>Agaricomycetidae</taxon>
        <taxon>Agaricales</taxon>
        <taxon>Pluteineae</taxon>
        <taxon>Amanitaceae</taxon>
        <taxon>Amanita</taxon>
    </lineage>
</organism>
<evidence type="ECO:0000256" key="3">
    <source>
        <dbReference type="ARBA" id="ARBA00022517"/>
    </source>
</evidence>
<dbReference type="AlphaFoldDB" id="A0A0C2SYQ4"/>
<dbReference type="SUPFAM" id="SSF48371">
    <property type="entry name" value="ARM repeat"/>
    <property type="match status" value="1"/>
</dbReference>
<dbReference type="FunCoup" id="A0A0C2SYQ4">
    <property type="interactions" value="580"/>
</dbReference>
<dbReference type="GO" id="GO:0042273">
    <property type="term" value="P:ribosomal large subunit biogenesis"/>
    <property type="evidence" value="ECO:0007669"/>
    <property type="project" value="UniProtKB-UniRule"/>
</dbReference>
<accession>A0A0C2SYQ4</accession>
<dbReference type="InterPro" id="IPR007949">
    <property type="entry name" value="SDA1_MD"/>
</dbReference>
<dbReference type="InterPro" id="IPR016024">
    <property type="entry name" value="ARM-type_fold"/>
</dbReference>
<keyword evidence="5 6" id="KW-0539">Nucleus</keyword>
<keyword evidence="2 6" id="KW-0813">Transport</keyword>
<evidence type="ECO:0000259" key="9">
    <source>
        <dbReference type="Pfam" id="PF08158"/>
    </source>
</evidence>
<dbReference type="Pfam" id="PF08158">
    <property type="entry name" value="SDA1_HEAT"/>
    <property type="match status" value="1"/>
</dbReference>
<evidence type="ECO:0000313" key="12">
    <source>
        <dbReference type="Proteomes" id="UP000054549"/>
    </source>
</evidence>
<reference evidence="11 12" key="1">
    <citation type="submission" date="2014-04" db="EMBL/GenBank/DDBJ databases">
        <title>Evolutionary Origins and Diversification of the Mycorrhizal Mutualists.</title>
        <authorList>
            <consortium name="DOE Joint Genome Institute"/>
            <consortium name="Mycorrhizal Genomics Consortium"/>
            <person name="Kohler A."/>
            <person name="Kuo A."/>
            <person name="Nagy L.G."/>
            <person name="Floudas D."/>
            <person name="Copeland A."/>
            <person name="Barry K.W."/>
            <person name="Cichocki N."/>
            <person name="Veneault-Fourrey C."/>
            <person name="LaButti K."/>
            <person name="Lindquist E.A."/>
            <person name="Lipzen A."/>
            <person name="Lundell T."/>
            <person name="Morin E."/>
            <person name="Murat C."/>
            <person name="Riley R."/>
            <person name="Ohm R."/>
            <person name="Sun H."/>
            <person name="Tunlid A."/>
            <person name="Henrissat B."/>
            <person name="Grigoriev I.V."/>
            <person name="Hibbett D.S."/>
            <person name="Martin F."/>
        </authorList>
    </citation>
    <scope>NUCLEOTIDE SEQUENCE [LARGE SCALE GENOMIC DNA]</scope>
    <source>
        <strain evidence="11 12">Koide BX008</strain>
    </source>
</reference>
<feature type="domain" description="SDA1 N-terminal" evidence="9">
    <location>
        <begin position="60"/>
        <end position="443"/>
    </location>
</feature>
<comment type="similarity">
    <text evidence="1 6">Belongs to the SDA1 family.</text>
</comment>
<dbReference type="EMBL" id="KN818228">
    <property type="protein sequence ID" value="KIL68655.1"/>
    <property type="molecule type" value="Genomic_DNA"/>
</dbReference>
<evidence type="ECO:0000256" key="1">
    <source>
        <dbReference type="ARBA" id="ARBA00005783"/>
    </source>
</evidence>
<feature type="compositionally biased region" description="Basic residues" evidence="7">
    <location>
        <begin position="278"/>
        <end position="294"/>
    </location>
</feature>
<feature type="compositionally biased region" description="Basic and acidic residues" evidence="7">
    <location>
        <begin position="662"/>
        <end position="689"/>
    </location>
</feature>
<dbReference type="InterPro" id="IPR012977">
    <property type="entry name" value="SDA1_N"/>
</dbReference>
<feature type="region of interest" description="Disordered" evidence="7">
    <location>
        <begin position="513"/>
        <end position="537"/>
    </location>
</feature>
<comment type="subcellular location">
    <subcellularLocation>
        <location evidence="6">Nucleus</location>
        <location evidence="6">Nucleolus</location>
    </subcellularLocation>
</comment>
<dbReference type="STRING" id="946122.A0A0C2SYQ4"/>